<reference evidence="1 2" key="1">
    <citation type="journal article" date="2015" name="Nature">
        <title>rRNA introns, odd ribosomes, and small enigmatic genomes across a large radiation of phyla.</title>
        <authorList>
            <person name="Brown C.T."/>
            <person name="Hug L.A."/>
            <person name="Thomas B.C."/>
            <person name="Sharon I."/>
            <person name="Castelle C.J."/>
            <person name="Singh A."/>
            <person name="Wilkins M.J."/>
            <person name="Williams K.H."/>
            <person name="Banfield J.F."/>
        </authorList>
    </citation>
    <scope>NUCLEOTIDE SEQUENCE [LARGE SCALE GENOMIC DNA]</scope>
</reference>
<proteinExistence type="predicted"/>
<evidence type="ECO:0000313" key="2">
    <source>
        <dbReference type="Proteomes" id="UP000034344"/>
    </source>
</evidence>
<dbReference type="EMBL" id="LBRS01000001">
    <property type="protein sequence ID" value="KKQ02203.1"/>
    <property type="molecule type" value="Genomic_DNA"/>
</dbReference>
<gene>
    <name evidence="1" type="ORF">US11_C0001G0162</name>
</gene>
<protein>
    <recommendedName>
        <fullName evidence="3">Glutamine amidotransferase type-2 domain-containing protein</fullName>
    </recommendedName>
</protein>
<sequence length="218" mass="25110">MCRFILLKSSKLIKPDRIVNSFADMAKKSKAFDGDWQGDGWGLSWLENSDWKSYKSIKPIWEDRQYLINFPQTKYFLIHARSSSFPKHKNNKNYNQPFNNKKYSYVFNGLLKGVTLSSPGEIGSQKIWNLLKNNLNDTDPKEALNKVNSILFNKSRQIQALNIGLCDQNNIYALCSYSAHPDYYGLHFVESKDINIICSEPLRGYCFQSIASNTVITL</sequence>
<accession>A0A0G0E5K2</accession>
<evidence type="ECO:0000313" key="1">
    <source>
        <dbReference type="EMBL" id="KKQ02203.1"/>
    </source>
</evidence>
<dbReference type="AlphaFoldDB" id="A0A0G0E5K2"/>
<dbReference type="Gene3D" id="3.60.20.10">
    <property type="entry name" value="Glutamine Phosphoribosylpyrophosphate, subunit 1, domain 1"/>
    <property type="match status" value="1"/>
</dbReference>
<name>A0A0G0E5K2_9BACT</name>
<comment type="caution">
    <text evidence="1">The sequence shown here is derived from an EMBL/GenBank/DDBJ whole genome shotgun (WGS) entry which is preliminary data.</text>
</comment>
<dbReference type="Proteomes" id="UP000034344">
    <property type="component" value="Unassembled WGS sequence"/>
</dbReference>
<dbReference type="SUPFAM" id="SSF56235">
    <property type="entry name" value="N-terminal nucleophile aminohydrolases (Ntn hydrolases)"/>
    <property type="match status" value="1"/>
</dbReference>
<organism evidence="1 2">
    <name type="scientific">Candidatus Roizmanbacteria bacterium GW2011_GWA2_36_23</name>
    <dbReference type="NCBI Taxonomy" id="1618480"/>
    <lineage>
        <taxon>Bacteria</taxon>
        <taxon>Candidatus Roizmaniibacteriota</taxon>
    </lineage>
</organism>
<evidence type="ECO:0008006" key="3">
    <source>
        <dbReference type="Google" id="ProtNLM"/>
    </source>
</evidence>
<dbReference type="STRING" id="1618480.US11_C0001G0162"/>
<dbReference type="InterPro" id="IPR029055">
    <property type="entry name" value="Ntn_hydrolases_N"/>
</dbReference>